<dbReference type="EMBL" id="ML143402">
    <property type="protein sequence ID" value="TBU30987.1"/>
    <property type="molecule type" value="Genomic_DNA"/>
</dbReference>
<protein>
    <submittedName>
        <fullName evidence="2">Uncharacterized protein</fullName>
    </submittedName>
</protein>
<evidence type="ECO:0000313" key="2">
    <source>
        <dbReference type="EMBL" id="TBU30987.1"/>
    </source>
</evidence>
<organism evidence="2">
    <name type="scientific">Dichomitus squalens</name>
    <dbReference type="NCBI Taxonomy" id="114155"/>
    <lineage>
        <taxon>Eukaryota</taxon>
        <taxon>Fungi</taxon>
        <taxon>Dikarya</taxon>
        <taxon>Basidiomycota</taxon>
        <taxon>Agaricomycotina</taxon>
        <taxon>Agaricomycetes</taxon>
        <taxon>Polyporales</taxon>
        <taxon>Polyporaceae</taxon>
        <taxon>Dichomitus</taxon>
    </lineage>
</organism>
<sequence>MARYAASTSLALFAALLSLWSATFLSALASPLSPAPTALGGLSQASPQPLVLARGVSAERRQDDGSEPVFPVQPPSCPICQQNFGSIDSCAQAAPVLQNFSMIIFNPGAFIDVIKCACADTFQSAYPQCVDCFIKTNQTSFLDSDSANLPGIVDGMRKICALESTLLGNVSNSDGETTPTSSAAAATATTTANGASSLSSSWSWSAVAVAVLSSFVAALL</sequence>
<dbReference type="Proteomes" id="UP000292957">
    <property type="component" value="Unassembled WGS sequence"/>
</dbReference>
<keyword evidence="1" id="KW-0732">Signal</keyword>
<name>A0A4Q9MUG2_9APHY</name>
<accession>A0A4Q9MUG2</accession>
<gene>
    <name evidence="2" type="ORF">BD311DRAFT_753600</name>
</gene>
<feature type="chain" id="PRO_5020658304" evidence="1">
    <location>
        <begin position="30"/>
        <end position="220"/>
    </location>
</feature>
<dbReference type="OrthoDB" id="3361196at2759"/>
<feature type="signal peptide" evidence="1">
    <location>
        <begin position="1"/>
        <end position="29"/>
    </location>
</feature>
<reference evidence="2" key="1">
    <citation type="submission" date="2019-01" db="EMBL/GenBank/DDBJ databases">
        <title>Draft genome sequences of three monokaryotic isolates of the white-rot basidiomycete fungus Dichomitus squalens.</title>
        <authorList>
            <consortium name="DOE Joint Genome Institute"/>
            <person name="Lopez S.C."/>
            <person name="Andreopoulos B."/>
            <person name="Pangilinan J."/>
            <person name="Lipzen A."/>
            <person name="Riley R."/>
            <person name="Ahrendt S."/>
            <person name="Ng V."/>
            <person name="Barry K."/>
            <person name="Daum C."/>
            <person name="Grigoriev I.V."/>
            <person name="Hilden K.S."/>
            <person name="Makela M.R."/>
            <person name="de Vries R.P."/>
        </authorList>
    </citation>
    <scope>NUCLEOTIDE SEQUENCE [LARGE SCALE GENOMIC DNA]</scope>
    <source>
        <strain evidence="2">OM18370.1</strain>
    </source>
</reference>
<evidence type="ECO:0000256" key="1">
    <source>
        <dbReference type="SAM" id="SignalP"/>
    </source>
</evidence>
<dbReference type="AlphaFoldDB" id="A0A4Q9MUG2"/>
<proteinExistence type="predicted"/>